<reference evidence="2" key="1">
    <citation type="submission" date="2021-01" db="EMBL/GenBank/DDBJ databases">
        <title>Whole genome shotgun sequence of Actinoplanes tereljensis NBRC 105297.</title>
        <authorList>
            <person name="Komaki H."/>
            <person name="Tamura T."/>
        </authorList>
    </citation>
    <scope>NUCLEOTIDE SEQUENCE</scope>
    <source>
        <strain evidence="2">NBRC 105297</strain>
    </source>
</reference>
<proteinExistence type="predicted"/>
<dbReference type="InterPro" id="IPR029039">
    <property type="entry name" value="Flavoprotein-like_sf"/>
</dbReference>
<dbReference type="Gene3D" id="3.40.50.360">
    <property type="match status" value="1"/>
</dbReference>
<keyword evidence="3" id="KW-1185">Reference proteome</keyword>
<name>A0A919NW05_9ACTN</name>
<accession>A0A919NW05</accession>
<dbReference type="EMBL" id="BOMY01000051">
    <property type="protein sequence ID" value="GIF25378.1"/>
    <property type="molecule type" value="Genomic_DNA"/>
</dbReference>
<gene>
    <name evidence="2" type="ORF">Ate02nite_81080</name>
</gene>
<evidence type="ECO:0000313" key="2">
    <source>
        <dbReference type="EMBL" id="GIF25378.1"/>
    </source>
</evidence>
<comment type="caution">
    <text evidence="2">The sequence shown here is derived from an EMBL/GenBank/DDBJ whole genome shotgun (WGS) entry which is preliminary data.</text>
</comment>
<dbReference type="GO" id="GO:0016491">
    <property type="term" value="F:oxidoreductase activity"/>
    <property type="evidence" value="ECO:0007669"/>
    <property type="project" value="InterPro"/>
</dbReference>
<dbReference type="RefSeq" id="WP_203813201.1">
    <property type="nucleotide sequence ID" value="NZ_BOMY01000051.1"/>
</dbReference>
<dbReference type="Proteomes" id="UP000623608">
    <property type="component" value="Unassembled WGS sequence"/>
</dbReference>
<evidence type="ECO:0000259" key="1">
    <source>
        <dbReference type="Pfam" id="PF03358"/>
    </source>
</evidence>
<evidence type="ECO:0000313" key="3">
    <source>
        <dbReference type="Proteomes" id="UP000623608"/>
    </source>
</evidence>
<sequence length="291" mass="30713">MSRVLGLSAGNAGGSAEIVLCAALGAIGDAEIELVRLADLDLTDNDHLDWLWEKLVDADALIVSTPIMSRTVSASLKLLVDRLLGPNADAAIIEQLVALRRSGIEPAVPFRVDERVLRPRVAGFLAVGGSLTPQWKTLALPLLHTVTFSMHIAVADQVVFGGAGTPQSILLDDEALDRAARLGANVAGQLGKAFDDVDYLGEPGLCPLCHLNVIELHGTDAACATCGARGTLRPDGSVEWTDLTTSVLTMAEKRAHGAEIQETAARHRLLAADLAERRAKVPAFTPVTRGS</sequence>
<dbReference type="AlphaFoldDB" id="A0A919NW05"/>
<organism evidence="2 3">
    <name type="scientific">Paractinoplanes tereljensis</name>
    <dbReference type="NCBI Taxonomy" id="571912"/>
    <lineage>
        <taxon>Bacteria</taxon>
        <taxon>Bacillati</taxon>
        <taxon>Actinomycetota</taxon>
        <taxon>Actinomycetes</taxon>
        <taxon>Micromonosporales</taxon>
        <taxon>Micromonosporaceae</taxon>
        <taxon>Paractinoplanes</taxon>
    </lineage>
</organism>
<dbReference type="Pfam" id="PF03358">
    <property type="entry name" value="FMN_red"/>
    <property type="match status" value="1"/>
</dbReference>
<protein>
    <recommendedName>
        <fullName evidence="1">NADPH-dependent FMN reductase-like domain-containing protein</fullName>
    </recommendedName>
</protein>
<feature type="domain" description="NADPH-dependent FMN reductase-like" evidence="1">
    <location>
        <begin position="3"/>
        <end position="94"/>
    </location>
</feature>
<dbReference type="SUPFAM" id="SSF52218">
    <property type="entry name" value="Flavoproteins"/>
    <property type="match status" value="1"/>
</dbReference>
<dbReference type="InterPro" id="IPR005025">
    <property type="entry name" value="FMN_Rdtase-like_dom"/>
</dbReference>